<proteinExistence type="predicted"/>
<dbReference type="InterPro" id="IPR016024">
    <property type="entry name" value="ARM-type_fold"/>
</dbReference>
<accession>A0A9P0G334</accession>
<feature type="compositionally biased region" description="Basic and acidic residues" evidence="1">
    <location>
        <begin position="249"/>
        <end position="265"/>
    </location>
</feature>
<feature type="compositionally biased region" description="Basic and acidic residues" evidence="1">
    <location>
        <begin position="203"/>
        <end position="218"/>
    </location>
</feature>
<evidence type="ECO:0000313" key="3">
    <source>
        <dbReference type="Proteomes" id="UP001152759"/>
    </source>
</evidence>
<protein>
    <submittedName>
        <fullName evidence="2">Uncharacterized protein</fullName>
    </submittedName>
</protein>
<dbReference type="Gene3D" id="1.25.10.10">
    <property type="entry name" value="Leucine-rich Repeat Variant"/>
    <property type="match status" value="1"/>
</dbReference>
<feature type="region of interest" description="Disordered" evidence="1">
    <location>
        <begin position="1"/>
        <end position="471"/>
    </location>
</feature>
<dbReference type="KEGG" id="btab:109032589"/>
<feature type="compositionally biased region" description="Basic residues" evidence="1">
    <location>
        <begin position="266"/>
        <end position="277"/>
    </location>
</feature>
<feature type="compositionally biased region" description="Polar residues" evidence="1">
    <location>
        <begin position="80"/>
        <end position="99"/>
    </location>
</feature>
<dbReference type="InterPro" id="IPR011989">
    <property type="entry name" value="ARM-like"/>
</dbReference>
<keyword evidence="3" id="KW-1185">Reference proteome</keyword>
<dbReference type="EMBL" id="OU963869">
    <property type="protein sequence ID" value="CAH0776729.1"/>
    <property type="molecule type" value="Genomic_DNA"/>
</dbReference>
<dbReference type="SUPFAM" id="SSF48371">
    <property type="entry name" value="ARM repeat"/>
    <property type="match status" value="1"/>
</dbReference>
<feature type="compositionally biased region" description="Basic and acidic residues" evidence="1">
    <location>
        <begin position="283"/>
        <end position="295"/>
    </location>
</feature>
<reference evidence="2" key="1">
    <citation type="submission" date="2021-12" db="EMBL/GenBank/DDBJ databases">
        <authorList>
            <person name="King R."/>
        </authorList>
    </citation>
    <scope>NUCLEOTIDE SEQUENCE</scope>
</reference>
<feature type="compositionally biased region" description="Polar residues" evidence="1">
    <location>
        <begin position="120"/>
        <end position="137"/>
    </location>
</feature>
<feature type="compositionally biased region" description="Basic and acidic residues" evidence="1">
    <location>
        <begin position="28"/>
        <end position="48"/>
    </location>
</feature>
<sequence length="1707" mass="193023">MARKRQSNSNATPGRQLRSSLPKTIDGQNKKIVDKKSKNLDDSLDVSRNDSVISRANSLDSPSKVEGGTSNLGKRRASKQKSSSPNVSKNTDESMQSICSPAARKETMSGSKEKRILNGNLENSSVEDTSNGGNQKITSKEPAVSKKSSNLRKSALKGNSNSTPKEKEVELKSGRRRAPKRKSRSSSESNSFEESDLIINESDVLKETESTAKEHEENENLDTSDLENQKIINEESEISENSRKASRRRAADNENSKEIEVESESRRRRAPKRKSRSLSKSNSSEDRNHINESEIPKVVAAEANEDLEQTGSVESNSKLDTSDLENQGIANKEPAVSKEPRKILKNKNAPIVDSGSNSTPKQGKIRSRLGKRKALKQNSGSPSNAKNTEGANQMSDSPKALKEAVILANEEPVHNEDPEEDCGEDIQNMQDIQPGPSQLPEESSKATQKGAKSGKRKPNRKKSPNPKRKKKLKKCKNYDFLAELLGFEDIPLSVKVILQKDDALEVLSGEEIDTIFENLSETVKAAAELIFENLKNEVALKWLKAVSQLAVCIIENLPADEPIKESISHVATLLGLLLKLDLDSDLKQSIAEVCSLLLVKNCEFSDQVFFLTMNCVIDLILKLPAKSQCCKKFVKILHSLERVIARLQITSKACEPLVGKFINITQCKDIMTIKEAKAFVSFLLTMDLTLLPRFHQAIKDVLAVPQTKRAHADGYGEAYYLAWLHSAENKEVRKAVENKCFQNYMMAIFTIQRSGLEMSNLGHNVFTILSFLHNKREHLRLSKAITTLYTPLLWRYLHFENNLIRCNAAEIFFDVYPLEYHGEAKPDRIMHLDRQHQEMADLLVDDSHLVRVLAVRGVFACMKSNWNTFSPESLQKLFQIIINDCTNDGSSSDVRCAVYRGFSSLIDNEQCHEYLTSLLKNLGNYLGDECDKVRLSFIRMLQKVKEADLEDLQYWKISDIKLISMRLGKEENESVAKALTELLFSNIFSKNHDDKVTLKRLIKLIQLNPAAGRKLIQYSSKLLHYEEAYRIMMVILSTVRAHIMDKMARMRAREAREEAAAEKDDIPDELQPKLKKRRKHYRPLSEKTNNVDDDSCQDTSKSSSGDSSDSNTSKINDSVSASKAEESVASSVEKLTPFDELPVSHALFDIVSLLWIIHAGTLNSRDHEKDLEDLYELSVSMIPIMLKYFKGTETFFGVLQLASLIPLSKILGVCHIASACVSQLRHCGHVMQYQECRCIVSTLCSWNRGLDIIELVYDWLNDSFKAENLNFSVLPTHRDRTTTRKKKIRFETKDAKPICGLKLIDMIFSNPVDKKRVLTKHYDQFFELFTYLERIKTLIEKRIQNEEEFASELLSDEFLNQCLYTYLKLAIMLHKDPEGELSATSATEAFNATEFYSGLLQWCERTLVENLETQPEPIICSFINIIIQAGRTLLALEQADRLVLAEMLKVLSRCLNCGKNGLLVLESSVNMLSQAMSMFPSYYSAKRLNNVYKTIVPHFLECILTAATFKNYDHDRILECVKDIIGMKKCLREVFLNYAEVHAKDKTNSILPRIINIVAKAVVQSFMIEVLKNNVAVQFVKLNNLPFFTNFLLTLINSRPVFCSLFLTCLNRNVTELYAHNGAQILATISLLFTLAMNKFKFKEAEFKATVKLTNDVMMKYRTSCDDSNLNDSACLIDQEHNLDELDVQNQGAQLMQKISEKIELFT</sequence>
<dbReference type="PANTHER" id="PTHR16199">
    <property type="entry name" value="CONDENSIN-2 COMPLEX SUBUNIT G2"/>
    <property type="match status" value="1"/>
</dbReference>
<dbReference type="GO" id="GO:0000796">
    <property type="term" value="C:condensin complex"/>
    <property type="evidence" value="ECO:0007669"/>
    <property type="project" value="TreeGrafter"/>
</dbReference>
<feature type="compositionally biased region" description="Basic and acidic residues" evidence="1">
    <location>
        <begin position="164"/>
        <end position="173"/>
    </location>
</feature>
<dbReference type="GO" id="GO:0000070">
    <property type="term" value="P:mitotic sister chromatid segregation"/>
    <property type="evidence" value="ECO:0007669"/>
    <property type="project" value="TreeGrafter"/>
</dbReference>
<feature type="compositionally biased region" description="Low complexity" evidence="1">
    <location>
        <begin position="1097"/>
        <end position="1120"/>
    </location>
</feature>
<feature type="compositionally biased region" description="Basic residues" evidence="1">
    <location>
        <begin position="452"/>
        <end position="471"/>
    </location>
</feature>
<dbReference type="Pfam" id="PF12422">
    <property type="entry name" value="Condensin2nSMC"/>
    <property type="match status" value="1"/>
</dbReference>
<feature type="compositionally biased region" description="Basic residues" evidence="1">
    <location>
        <begin position="1073"/>
        <end position="1082"/>
    </location>
</feature>
<organism evidence="2 3">
    <name type="scientific">Bemisia tabaci</name>
    <name type="common">Sweetpotato whitefly</name>
    <name type="synonym">Aleurodes tabaci</name>
    <dbReference type="NCBI Taxonomy" id="7038"/>
    <lineage>
        <taxon>Eukaryota</taxon>
        <taxon>Metazoa</taxon>
        <taxon>Ecdysozoa</taxon>
        <taxon>Arthropoda</taxon>
        <taxon>Hexapoda</taxon>
        <taxon>Insecta</taxon>
        <taxon>Pterygota</taxon>
        <taxon>Neoptera</taxon>
        <taxon>Paraneoptera</taxon>
        <taxon>Hemiptera</taxon>
        <taxon>Sternorrhyncha</taxon>
        <taxon>Aleyrodoidea</taxon>
        <taxon>Aleyrodidae</taxon>
        <taxon>Aleyrodinae</taxon>
        <taxon>Bemisia</taxon>
    </lineage>
</organism>
<name>A0A9P0G334_BEMTA</name>
<feature type="compositionally biased region" description="Polar residues" evidence="1">
    <location>
        <begin position="7"/>
        <end position="22"/>
    </location>
</feature>
<gene>
    <name evidence="2" type="ORF">BEMITA_LOCUS12777</name>
</gene>
<evidence type="ECO:0000313" key="2">
    <source>
        <dbReference type="EMBL" id="CAH0776729.1"/>
    </source>
</evidence>
<feature type="compositionally biased region" description="Basic and acidic residues" evidence="1">
    <location>
        <begin position="103"/>
        <end position="116"/>
    </location>
</feature>
<feature type="compositionally biased region" description="Basic residues" evidence="1">
    <location>
        <begin position="174"/>
        <end position="184"/>
    </location>
</feature>
<feature type="compositionally biased region" description="Basic residues" evidence="1">
    <location>
        <begin position="363"/>
        <end position="375"/>
    </location>
</feature>
<feature type="compositionally biased region" description="Polar residues" evidence="1">
    <location>
        <begin position="309"/>
        <end position="329"/>
    </location>
</feature>
<dbReference type="Proteomes" id="UP001152759">
    <property type="component" value="Chromosome 8"/>
</dbReference>
<feature type="compositionally biased region" description="Polar residues" evidence="1">
    <location>
        <begin position="376"/>
        <end position="396"/>
    </location>
</feature>
<dbReference type="InterPro" id="IPR024741">
    <property type="entry name" value="Condensin2_G2"/>
</dbReference>
<dbReference type="PANTHER" id="PTHR16199:SF4">
    <property type="entry name" value="CONDENSIN-2 COMPLEX SUBUNIT G2"/>
    <property type="match status" value="1"/>
</dbReference>
<dbReference type="GO" id="GO:0005634">
    <property type="term" value="C:nucleus"/>
    <property type="evidence" value="ECO:0007669"/>
    <property type="project" value="InterPro"/>
</dbReference>
<feature type="compositionally biased region" description="Polar residues" evidence="1">
    <location>
        <begin position="146"/>
        <end position="163"/>
    </location>
</feature>
<evidence type="ECO:0000256" key="1">
    <source>
        <dbReference type="SAM" id="MobiDB-lite"/>
    </source>
</evidence>
<feature type="compositionally biased region" description="Polar residues" evidence="1">
    <location>
        <begin position="49"/>
        <end position="61"/>
    </location>
</feature>
<feature type="region of interest" description="Disordered" evidence="1">
    <location>
        <begin position="1058"/>
        <end position="1120"/>
    </location>
</feature>